<dbReference type="InterPro" id="IPR041042">
    <property type="entry name" value="Znf_Hakai"/>
</dbReference>
<dbReference type="InterPro" id="IPR040383">
    <property type="entry name" value="HAKAI/CBLL2"/>
</dbReference>
<evidence type="ECO:0000256" key="3">
    <source>
        <dbReference type="ARBA" id="ARBA00004642"/>
    </source>
</evidence>
<keyword evidence="6" id="KW-0217">Developmental protein</keyword>
<reference evidence="20" key="2">
    <citation type="submission" date="2025-09" db="UniProtKB">
        <authorList>
            <consortium name="Ensembl"/>
        </authorList>
    </citation>
    <scope>IDENTIFICATION</scope>
</reference>
<dbReference type="GO" id="GO:0005737">
    <property type="term" value="C:cytoplasm"/>
    <property type="evidence" value="ECO:0007669"/>
    <property type="project" value="UniProtKB-ARBA"/>
</dbReference>
<keyword evidence="10" id="KW-0833">Ubl conjugation pathway</keyword>
<feature type="domain" description="Zinc finger C3HC4 RING-type" evidence="18">
    <location>
        <begin position="100"/>
        <end position="137"/>
    </location>
</feature>
<evidence type="ECO:0000256" key="5">
    <source>
        <dbReference type="ARBA" id="ARBA00012483"/>
    </source>
</evidence>
<accession>A0A671MQQ5</accession>
<keyword evidence="21" id="KW-1185">Reference proteome</keyword>
<evidence type="ECO:0000256" key="16">
    <source>
        <dbReference type="ARBA" id="ARBA00079012"/>
    </source>
</evidence>
<evidence type="ECO:0000313" key="21">
    <source>
        <dbReference type="Proteomes" id="UP000472260"/>
    </source>
</evidence>
<dbReference type="GO" id="GO:0016567">
    <property type="term" value="P:protein ubiquitination"/>
    <property type="evidence" value="ECO:0007669"/>
    <property type="project" value="UniProtKB-UniPathway"/>
</dbReference>
<name>A0A671MQQ5_9TELE</name>
<dbReference type="EC" id="2.3.2.27" evidence="5"/>
<dbReference type="FunFam" id="6.10.140.2210:FF:000001">
    <property type="entry name" value="Putative e3 ubiquitin-protein ligase hakai"/>
    <property type="match status" value="1"/>
</dbReference>
<keyword evidence="12" id="KW-0539">Nucleus</keyword>
<proteinExistence type="inferred from homology"/>
<feature type="domain" description="Hakai C2H2 zinc finger" evidence="19">
    <location>
        <begin position="157"/>
        <end position="188"/>
    </location>
</feature>
<organism evidence="20 21">
    <name type="scientific">Sinocyclocheilus anshuiensis</name>
    <dbReference type="NCBI Taxonomy" id="1608454"/>
    <lineage>
        <taxon>Eukaryota</taxon>
        <taxon>Metazoa</taxon>
        <taxon>Chordata</taxon>
        <taxon>Craniata</taxon>
        <taxon>Vertebrata</taxon>
        <taxon>Euteleostomi</taxon>
        <taxon>Actinopterygii</taxon>
        <taxon>Neopterygii</taxon>
        <taxon>Teleostei</taxon>
        <taxon>Ostariophysi</taxon>
        <taxon>Cypriniformes</taxon>
        <taxon>Cyprinidae</taxon>
        <taxon>Cyprininae</taxon>
        <taxon>Sinocyclocheilus</taxon>
    </lineage>
</organism>
<evidence type="ECO:0000256" key="8">
    <source>
        <dbReference type="ARBA" id="ARBA00022723"/>
    </source>
</evidence>
<evidence type="ECO:0000256" key="6">
    <source>
        <dbReference type="ARBA" id="ARBA00022473"/>
    </source>
</evidence>
<feature type="region of interest" description="Disordered" evidence="17">
    <location>
        <begin position="1"/>
        <end position="50"/>
    </location>
</feature>
<comment type="pathway">
    <text evidence="4">Protein modification; protein ubiquitination.</text>
</comment>
<evidence type="ECO:0000256" key="2">
    <source>
        <dbReference type="ARBA" id="ARBA00004324"/>
    </source>
</evidence>
<comment type="subcellular location">
    <subcellularLocation>
        <location evidence="2">Nucleus speckle</location>
    </subcellularLocation>
    <subcellularLocation>
        <location evidence="3">Nucleus</location>
        <location evidence="3">Nucleoplasm</location>
    </subcellularLocation>
</comment>
<feature type="compositionally biased region" description="Polar residues" evidence="17">
    <location>
        <begin position="265"/>
        <end position="277"/>
    </location>
</feature>
<dbReference type="PANTHER" id="PTHR13480">
    <property type="entry name" value="E3 UBIQUITIN-PROTEIN LIGASE HAKAI-RELATED"/>
    <property type="match status" value="1"/>
</dbReference>
<keyword evidence="9" id="KW-0863">Zinc-finger</keyword>
<dbReference type="InterPro" id="IPR018957">
    <property type="entry name" value="Znf_C3HC4_RING-type"/>
</dbReference>
<dbReference type="FunFam" id="3.30.40.10:FF:000140">
    <property type="entry name" value="E3 ubiquitin-protein ligase Hakai isoform X2"/>
    <property type="match status" value="1"/>
</dbReference>
<evidence type="ECO:0000256" key="9">
    <source>
        <dbReference type="ARBA" id="ARBA00022771"/>
    </source>
</evidence>
<dbReference type="UniPathway" id="UPA00143"/>
<evidence type="ECO:0000259" key="19">
    <source>
        <dbReference type="Pfam" id="PF18408"/>
    </source>
</evidence>
<comment type="catalytic activity">
    <reaction evidence="1">
        <text>S-ubiquitinyl-[E2 ubiquitin-conjugating enzyme]-L-cysteine + [acceptor protein]-L-lysine = [E2 ubiquitin-conjugating enzyme]-L-cysteine + N(6)-ubiquitinyl-[acceptor protein]-L-lysine.</text>
        <dbReference type="EC" id="2.3.2.27"/>
    </reaction>
</comment>
<evidence type="ECO:0000256" key="4">
    <source>
        <dbReference type="ARBA" id="ARBA00004906"/>
    </source>
</evidence>
<comment type="similarity">
    <text evidence="13">Belongs to the Hakai family.</text>
</comment>
<dbReference type="Ensembl" id="ENSSANT00000038114.1">
    <property type="protein sequence ID" value="ENSSANP00000035775.1"/>
    <property type="gene ID" value="ENSSANG00000018337.1"/>
</dbReference>
<dbReference type="PANTHER" id="PTHR13480:SF0">
    <property type="entry name" value="E3 UBIQUITIN-PROTEIN LIGASE HAKAI"/>
    <property type="match status" value="1"/>
</dbReference>
<protein>
    <recommendedName>
        <fullName evidence="14">E3 ubiquitin-protein ligase Hakai</fullName>
        <ecNumber evidence="5">2.3.2.27</ecNumber>
    </recommendedName>
    <alternativeName>
        <fullName evidence="15">Casitas B-lineage lymphoma-transforming sequence-like protein 1</fullName>
    </alternativeName>
    <alternativeName>
        <fullName evidence="16">RING-type E3 ubiquitin transferase Hakai</fullName>
    </alternativeName>
</protein>
<feature type="region of interest" description="Disordered" evidence="17">
    <location>
        <begin position="185"/>
        <end position="382"/>
    </location>
</feature>
<evidence type="ECO:0000256" key="12">
    <source>
        <dbReference type="ARBA" id="ARBA00023242"/>
    </source>
</evidence>
<evidence type="ECO:0000259" key="18">
    <source>
        <dbReference type="Pfam" id="PF00097"/>
    </source>
</evidence>
<dbReference type="GO" id="GO:0036396">
    <property type="term" value="C:RNA N6-methyladenosine methyltransferase complex"/>
    <property type="evidence" value="ECO:0007669"/>
    <property type="project" value="UniProtKB-ARBA"/>
</dbReference>
<dbReference type="Gene3D" id="6.10.140.2210">
    <property type="match status" value="1"/>
</dbReference>
<evidence type="ECO:0000256" key="1">
    <source>
        <dbReference type="ARBA" id="ARBA00000900"/>
    </source>
</evidence>
<dbReference type="CDD" id="cd16508">
    <property type="entry name" value="RING-HC_HAKAI-like"/>
    <property type="match status" value="1"/>
</dbReference>
<feature type="compositionally biased region" description="Pro residues" evidence="17">
    <location>
        <begin position="304"/>
        <end position="314"/>
    </location>
</feature>
<dbReference type="GO" id="GO:0061630">
    <property type="term" value="F:ubiquitin protein ligase activity"/>
    <property type="evidence" value="ECO:0007669"/>
    <property type="project" value="UniProtKB-EC"/>
</dbReference>
<dbReference type="Gene3D" id="3.30.40.10">
    <property type="entry name" value="Zinc/RING finger domain, C3HC4 (zinc finger)"/>
    <property type="match status" value="1"/>
</dbReference>
<dbReference type="GO" id="GO:0008270">
    <property type="term" value="F:zinc ion binding"/>
    <property type="evidence" value="ECO:0007669"/>
    <property type="project" value="UniProtKB-KW"/>
</dbReference>
<reference evidence="20" key="1">
    <citation type="submission" date="2025-08" db="UniProtKB">
        <authorList>
            <consortium name="Ensembl"/>
        </authorList>
    </citation>
    <scope>IDENTIFICATION</scope>
</reference>
<evidence type="ECO:0000256" key="15">
    <source>
        <dbReference type="ARBA" id="ARBA00076432"/>
    </source>
</evidence>
<gene>
    <name evidence="20" type="primary">LOC107664884</name>
</gene>
<dbReference type="Proteomes" id="UP000472260">
    <property type="component" value="Unassembled WGS sequence"/>
</dbReference>
<keyword evidence="11" id="KW-0862">Zinc</keyword>
<dbReference type="AlphaFoldDB" id="A0A671MQQ5"/>
<evidence type="ECO:0000256" key="7">
    <source>
        <dbReference type="ARBA" id="ARBA00022679"/>
    </source>
</evidence>
<dbReference type="InterPro" id="IPR040380">
    <property type="entry name" value="HAKAI-like_RING-HC"/>
</dbReference>
<feature type="compositionally biased region" description="Pro residues" evidence="17">
    <location>
        <begin position="343"/>
        <end position="357"/>
    </location>
</feature>
<feature type="compositionally biased region" description="Low complexity" evidence="17">
    <location>
        <begin position="430"/>
        <end position="447"/>
    </location>
</feature>
<dbReference type="InterPro" id="IPR013083">
    <property type="entry name" value="Znf_RING/FYVE/PHD"/>
</dbReference>
<keyword evidence="7" id="KW-0808">Transferase</keyword>
<dbReference type="Pfam" id="PF18408">
    <property type="entry name" value="zf_Hakai"/>
    <property type="match status" value="1"/>
</dbReference>
<evidence type="ECO:0000256" key="17">
    <source>
        <dbReference type="SAM" id="MobiDB-lite"/>
    </source>
</evidence>
<evidence type="ECO:0000313" key="20">
    <source>
        <dbReference type="Ensembl" id="ENSSANP00000035775.1"/>
    </source>
</evidence>
<evidence type="ECO:0000256" key="10">
    <source>
        <dbReference type="ARBA" id="ARBA00022786"/>
    </source>
</evidence>
<evidence type="ECO:0000256" key="11">
    <source>
        <dbReference type="ARBA" id="ARBA00022833"/>
    </source>
</evidence>
<dbReference type="PROSITE" id="PS00518">
    <property type="entry name" value="ZF_RING_1"/>
    <property type="match status" value="1"/>
</dbReference>
<keyword evidence="8" id="KW-0479">Metal-binding</keyword>
<dbReference type="InterPro" id="IPR017907">
    <property type="entry name" value="Znf_RING_CS"/>
</dbReference>
<dbReference type="Pfam" id="PF00097">
    <property type="entry name" value="zf-C3HC4"/>
    <property type="match status" value="1"/>
</dbReference>
<feature type="region of interest" description="Disordered" evidence="17">
    <location>
        <begin position="401"/>
        <end position="459"/>
    </location>
</feature>
<evidence type="ECO:0000256" key="14">
    <source>
        <dbReference type="ARBA" id="ARBA00041081"/>
    </source>
</evidence>
<feature type="compositionally biased region" description="Pro residues" evidence="17">
    <location>
        <begin position="372"/>
        <end position="382"/>
    </location>
</feature>
<dbReference type="GO" id="GO:0016607">
    <property type="term" value="C:nuclear speck"/>
    <property type="evidence" value="ECO:0007669"/>
    <property type="project" value="UniProtKB-SubCell"/>
</dbReference>
<sequence>MQGTDGPLGGPDVRRRIPIKLLPKQARNKPAPRPQRPAGRLPSKAHSGEEGLNFKQEDRFDCGVKAGDAFASQRRFPQQLYWDYKLNLIGEKDETPAHFCDKCGLPIKTYGRMIPCKHVFCYECALHHERKGDKMCPGLNMYSCTDPVQRIEQCQRGSLYMCSIVQGCKRTYLSQRDLQAHINHRHMRSSKNSSSRSDPLHLPPASEVSDRFRVPPPHLPKPHVLIPPPLAHPGHDPYSQPPSSSHDDLRPPQGQPPGDMGPSRSLPQETFRISTVTTRKHSNLITVPIQDDSDDSASSGPSRDPLPQPGNAPPPHHHPGDYPGQPVVTHPHHMMAPPQQHYGPPPPPPPISHPMPHPGQGSNTPHMVFNQAPPPLSSVPPPITPAAPSAWWSPCQCPASPPLQPPVSRGQEHTQPTIQPAWGLESRNVAGTPGSPSSNAGSPSTGTDAGATSPRSGPLQTVLPVITWFCCC</sequence>
<evidence type="ECO:0000256" key="13">
    <source>
        <dbReference type="ARBA" id="ARBA00038499"/>
    </source>
</evidence>
<feature type="compositionally biased region" description="Pro residues" evidence="17">
    <location>
        <begin position="214"/>
        <end position="231"/>
    </location>
</feature>
<dbReference type="GO" id="GO:0030155">
    <property type="term" value="P:regulation of cell adhesion"/>
    <property type="evidence" value="ECO:0007669"/>
    <property type="project" value="TreeGrafter"/>
</dbReference>